<dbReference type="AlphaFoldDB" id="A0A7K1KSS2"/>
<dbReference type="Proteomes" id="UP000432015">
    <property type="component" value="Unassembled WGS sequence"/>
</dbReference>
<proteinExistence type="predicted"/>
<keyword evidence="2" id="KW-1185">Reference proteome</keyword>
<sequence>MPIHNALPETRAHAMKLVADGKPVAAVRLVRKATGADLLSAKVYVDGLKVEFLAGRVPAEVEARARALVAEGKPREAVKHLVRTAGLGLKDGKQYVDALRDGRLPGAAAAGPLSERVRAFVASGDRRSAVALVSAETGMTPEEADRFVDALD</sequence>
<evidence type="ECO:0000313" key="1">
    <source>
        <dbReference type="EMBL" id="MUN35006.1"/>
    </source>
</evidence>
<protein>
    <recommendedName>
        <fullName evidence="3">50S ribosomal protein L7/L12</fullName>
    </recommendedName>
</protein>
<organism evidence="1 2">
    <name type="scientific">Actinomadura litoris</name>
    <dbReference type="NCBI Taxonomy" id="2678616"/>
    <lineage>
        <taxon>Bacteria</taxon>
        <taxon>Bacillati</taxon>
        <taxon>Actinomycetota</taxon>
        <taxon>Actinomycetes</taxon>
        <taxon>Streptosporangiales</taxon>
        <taxon>Thermomonosporaceae</taxon>
        <taxon>Actinomadura</taxon>
    </lineage>
</organism>
<evidence type="ECO:0008006" key="3">
    <source>
        <dbReference type="Google" id="ProtNLM"/>
    </source>
</evidence>
<comment type="caution">
    <text evidence="1">The sequence shown here is derived from an EMBL/GenBank/DDBJ whole genome shotgun (WGS) entry which is preliminary data.</text>
</comment>
<accession>A0A7K1KSS2</accession>
<dbReference type="RefSeq" id="WP_156214015.1">
    <property type="nucleotide sequence ID" value="NZ_WOFH01000001.1"/>
</dbReference>
<gene>
    <name evidence="1" type="ORF">GNZ18_00085</name>
</gene>
<name>A0A7K1KSS2_9ACTN</name>
<evidence type="ECO:0000313" key="2">
    <source>
        <dbReference type="Proteomes" id="UP000432015"/>
    </source>
</evidence>
<dbReference type="EMBL" id="WOFH01000001">
    <property type="protein sequence ID" value="MUN35006.1"/>
    <property type="molecule type" value="Genomic_DNA"/>
</dbReference>
<reference evidence="1 2" key="1">
    <citation type="submission" date="2019-11" db="EMBL/GenBank/DDBJ databases">
        <authorList>
            <person name="Cao P."/>
        </authorList>
    </citation>
    <scope>NUCLEOTIDE SEQUENCE [LARGE SCALE GENOMIC DNA]</scope>
    <source>
        <strain evidence="1 2">NEAU-AAG5</strain>
    </source>
</reference>